<proteinExistence type="predicted"/>
<gene>
    <name evidence="1" type="ORF">AMJ44_10675</name>
</gene>
<dbReference type="AlphaFoldDB" id="A0A0S7XTN6"/>
<evidence type="ECO:0000313" key="2">
    <source>
        <dbReference type="Proteomes" id="UP000051861"/>
    </source>
</evidence>
<protein>
    <submittedName>
        <fullName evidence="1">Uncharacterized protein</fullName>
    </submittedName>
</protein>
<evidence type="ECO:0000313" key="1">
    <source>
        <dbReference type="EMBL" id="KPJ65228.1"/>
    </source>
</evidence>
<organism evidence="1 2">
    <name type="scientific">candidate division WOR-1 bacterium DG_54_3</name>
    <dbReference type="NCBI Taxonomy" id="1703775"/>
    <lineage>
        <taxon>Bacteria</taxon>
        <taxon>Bacillati</taxon>
        <taxon>Saganbacteria</taxon>
    </lineage>
</organism>
<sequence>MREIKCPICWDKDVRQIDLVEVENQDIFRPLMFCDLCEKYYWGDTNETVTKLSCFCGIFDLRLEICYLMEENSNLSKKTHLSKKKQQEFDLLCGFCPYRLLHLKSGLMNIERQVIQKQMT</sequence>
<accession>A0A0S7XTN6</accession>
<name>A0A0S7XTN6_UNCSA</name>
<dbReference type="EMBL" id="LIZX01000128">
    <property type="protein sequence ID" value="KPJ65228.1"/>
    <property type="molecule type" value="Genomic_DNA"/>
</dbReference>
<comment type="caution">
    <text evidence="1">The sequence shown here is derived from an EMBL/GenBank/DDBJ whole genome shotgun (WGS) entry which is preliminary data.</text>
</comment>
<dbReference type="Proteomes" id="UP000051861">
    <property type="component" value="Unassembled WGS sequence"/>
</dbReference>
<reference evidence="1 2" key="1">
    <citation type="journal article" date="2015" name="Microbiome">
        <title>Genomic resolution of linkages in carbon, nitrogen, and sulfur cycling among widespread estuary sediment bacteria.</title>
        <authorList>
            <person name="Baker B.J."/>
            <person name="Lazar C.S."/>
            <person name="Teske A.P."/>
            <person name="Dick G.J."/>
        </authorList>
    </citation>
    <scope>NUCLEOTIDE SEQUENCE [LARGE SCALE GENOMIC DNA]</scope>
    <source>
        <strain evidence="1">DG_54_3</strain>
    </source>
</reference>